<protein>
    <recommendedName>
        <fullName evidence="4">Outer membrane protein beta-barrel domain-containing protein</fullName>
    </recommendedName>
</protein>
<dbReference type="SUPFAM" id="SSF56925">
    <property type="entry name" value="OMPA-like"/>
    <property type="match status" value="1"/>
</dbReference>
<dbReference type="AlphaFoldDB" id="A0A4R0MUE6"/>
<organism evidence="2 3">
    <name type="scientific">Pedobacter frigiditerrae</name>
    <dbReference type="NCBI Taxonomy" id="2530452"/>
    <lineage>
        <taxon>Bacteria</taxon>
        <taxon>Pseudomonadati</taxon>
        <taxon>Bacteroidota</taxon>
        <taxon>Sphingobacteriia</taxon>
        <taxon>Sphingobacteriales</taxon>
        <taxon>Sphingobacteriaceae</taxon>
        <taxon>Pedobacter</taxon>
    </lineage>
</organism>
<sequence>MKTITKLFMIATIVMSTLNVYNAKAQTSMSTMNSDLKFKIGVGASAGITRDSSPFSYALGADVRLQLDLSPYVALTASGGYTRLFTRDNFPAIADYDFIPAIGGVKVFPIKRMFLAANIGAGFAIQDGSKTSLIFGAGTGYEWNNGLEVGIRYEGYQQDSSSSTYQPVNGQYALRIGYNF</sequence>
<dbReference type="Proteomes" id="UP000292884">
    <property type="component" value="Unassembled WGS sequence"/>
</dbReference>
<evidence type="ECO:0000313" key="2">
    <source>
        <dbReference type="EMBL" id="TCC90433.1"/>
    </source>
</evidence>
<keyword evidence="1" id="KW-0732">Signal</keyword>
<keyword evidence="3" id="KW-1185">Reference proteome</keyword>
<evidence type="ECO:0000256" key="1">
    <source>
        <dbReference type="SAM" id="SignalP"/>
    </source>
</evidence>
<evidence type="ECO:0000313" key="3">
    <source>
        <dbReference type="Proteomes" id="UP000292884"/>
    </source>
</evidence>
<dbReference type="RefSeq" id="WP_131553833.1">
    <property type="nucleotide sequence ID" value="NZ_SJSK01000003.1"/>
</dbReference>
<dbReference type="InterPro" id="IPR011250">
    <property type="entry name" value="OMP/PagP_B-barrel"/>
</dbReference>
<accession>A0A4R0MUE6</accession>
<dbReference type="OrthoDB" id="791021at2"/>
<proteinExistence type="predicted"/>
<gene>
    <name evidence="2" type="ORF">EZ428_14255</name>
</gene>
<dbReference type="EMBL" id="SJSK01000003">
    <property type="protein sequence ID" value="TCC90433.1"/>
    <property type="molecule type" value="Genomic_DNA"/>
</dbReference>
<comment type="caution">
    <text evidence="2">The sequence shown here is derived from an EMBL/GenBank/DDBJ whole genome shotgun (WGS) entry which is preliminary data.</text>
</comment>
<evidence type="ECO:0008006" key="4">
    <source>
        <dbReference type="Google" id="ProtNLM"/>
    </source>
</evidence>
<reference evidence="2 3" key="1">
    <citation type="submission" date="2019-02" db="EMBL/GenBank/DDBJ databases">
        <title>Pedobacter sp. RP-1-13 sp. nov., isolated from Arctic soil.</title>
        <authorList>
            <person name="Dahal R.H."/>
        </authorList>
    </citation>
    <scope>NUCLEOTIDE SEQUENCE [LARGE SCALE GENOMIC DNA]</scope>
    <source>
        <strain evidence="2 3">RP-1-13</strain>
    </source>
</reference>
<feature type="signal peptide" evidence="1">
    <location>
        <begin position="1"/>
        <end position="25"/>
    </location>
</feature>
<feature type="chain" id="PRO_5020331419" description="Outer membrane protein beta-barrel domain-containing protein" evidence="1">
    <location>
        <begin position="26"/>
        <end position="180"/>
    </location>
</feature>
<name>A0A4R0MUE6_9SPHI</name>